<organism evidence="1">
    <name type="scientific">bioreactor metagenome</name>
    <dbReference type="NCBI Taxonomy" id="1076179"/>
    <lineage>
        <taxon>unclassified sequences</taxon>
        <taxon>metagenomes</taxon>
        <taxon>ecological metagenomes</taxon>
    </lineage>
</organism>
<name>A0A645I0Q0_9ZZZZ</name>
<dbReference type="EMBL" id="VSSQ01104258">
    <property type="protein sequence ID" value="MPN44828.1"/>
    <property type="molecule type" value="Genomic_DNA"/>
</dbReference>
<comment type="caution">
    <text evidence="1">The sequence shown here is derived from an EMBL/GenBank/DDBJ whole genome shotgun (WGS) entry which is preliminary data.</text>
</comment>
<gene>
    <name evidence="1" type="ORF">SDC9_192395</name>
</gene>
<protein>
    <submittedName>
        <fullName evidence="1">Uncharacterized protein</fullName>
    </submittedName>
</protein>
<reference evidence="1" key="1">
    <citation type="submission" date="2019-08" db="EMBL/GenBank/DDBJ databases">
        <authorList>
            <person name="Kucharzyk K."/>
            <person name="Murdoch R.W."/>
            <person name="Higgins S."/>
            <person name="Loffler F."/>
        </authorList>
    </citation>
    <scope>NUCLEOTIDE SEQUENCE</scope>
</reference>
<dbReference type="AlphaFoldDB" id="A0A645I0Q0"/>
<accession>A0A645I0Q0</accession>
<proteinExistence type="predicted"/>
<sequence length="135" mass="15252">MGCGFGRGRCVIIGDKVAKMAVLLLTDRGFKRDRLLRNAHNFTNLVHRHVDLFRNFFSGWFMAVFMQQLGGHFLDLVNRLHHVHRDTDGARLVGDGTGDSLTNPPGRIGREFKSLGVVKLFDSFNQTEITLLNQV</sequence>
<evidence type="ECO:0000313" key="1">
    <source>
        <dbReference type="EMBL" id="MPN44828.1"/>
    </source>
</evidence>